<evidence type="ECO:0000313" key="5">
    <source>
        <dbReference type="Proteomes" id="UP001156882"/>
    </source>
</evidence>
<dbReference type="SMART" id="SM00116">
    <property type="entry name" value="CBS"/>
    <property type="match status" value="2"/>
</dbReference>
<evidence type="ECO:0000313" key="4">
    <source>
        <dbReference type="EMBL" id="GLS18686.1"/>
    </source>
</evidence>
<dbReference type="EMBL" id="BSPC01000015">
    <property type="protein sequence ID" value="GLS18686.1"/>
    <property type="molecule type" value="Genomic_DNA"/>
</dbReference>
<organism evidence="4 5">
    <name type="scientific">Labrys miyagiensis</name>
    <dbReference type="NCBI Taxonomy" id="346912"/>
    <lineage>
        <taxon>Bacteria</taxon>
        <taxon>Pseudomonadati</taxon>
        <taxon>Pseudomonadota</taxon>
        <taxon>Alphaproteobacteria</taxon>
        <taxon>Hyphomicrobiales</taxon>
        <taxon>Xanthobacteraceae</taxon>
        <taxon>Labrys</taxon>
    </lineage>
</organism>
<dbReference type="PROSITE" id="PS51371">
    <property type="entry name" value="CBS"/>
    <property type="match status" value="2"/>
</dbReference>
<dbReference type="Pfam" id="PF00571">
    <property type="entry name" value="CBS"/>
    <property type="match status" value="2"/>
</dbReference>
<name>A0ABQ6CE90_9HYPH</name>
<dbReference type="SUPFAM" id="SSF54631">
    <property type="entry name" value="CBS-domain pair"/>
    <property type="match status" value="1"/>
</dbReference>
<dbReference type="Gene3D" id="3.10.580.10">
    <property type="entry name" value="CBS-domain"/>
    <property type="match status" value="1"/>
</dbReference>
<evidence type="ECO:0000256" key="1">
    <source>
        <dbReference type="ARBA" id="ARBA00023122"/>
    </source>
</evidence>
<sequence length="142" mass="15671">MTVAHILRGKSREIFTLSPDHTIAEAARTLAEKRIGAVLITKKDGSIAGILSERDIVRALAKNAAEGFEHKVKVHMTAKVETVRESDTIPSIMERMTTGKFRHMPVVENGKLIGIVSIGDVVKFRLAEMEAETQAMRDYITA</sequence>
<dbReference type="InterPro" id="IPR000644">
    <property type="entry name" value="CBS_dom"/>
</dbReference>
<dbReference type="Proteomes" id="UP001156882">
    <property type="component" value="Unassembled WGS sequence"/>
</dbReference>
<dbReference type="CDD" id="cd04623">
    <property type="entry name" value="CBS_pair_bac_euk"/>
    <property type="match status" value="1"/>
</dbReference>
<keyword evidence="5" id="KW-1185">Reference proteome</keyword>
<dbReference type="InterPro" id="IPR044725">
    <property type="entry name" value="CBSX3_CBS_dom"/>
</dbReference>
<gene>
    <name evidence="4" type="ORF">GCM10007874_17030</name>
</gene>
<dbReference type="InterPro" id="IPR046342">
    <property type="entry name" value="CBS_dom_sf"/>
</dbReference>
<comment type="caution">
    <text evidence="4">The sequence shown here is derived from an EMBL/GenBank/DDBJ whole genome shotgun (WGS) entry which is preliminary data.</text>
</comment>
<feature type="domain" description="CBS" evidence="3">
    <location>
        <begin position="10"/>
        <end position="66"/>
    </location>
</feature>
<feature type="domain" description="CBS" evidence="3">
    <location>
        <begin position="76"/>
        <end position="132"/>
    </location>
</feature>
<evidence type="ECO:0000256" key="2">
    <source>
        <dbReference type="PROSITE-ProRule" id="PRU00703"/>
    </source>
</evidence>
<dbReference type="PANTHER" id="PTHR43080">
    <property type="entry name" value="CBS DOMAIN-CONTAINING PROTEIN CBSX3, MITOCHONDRIAL"/>
    <property type="match status" value="1"/>
</dbReference>
<dbReference type="RefSeq" id="WP_284311561.1">
    <property type="nucleotide sequence ID" value="NZ_BSPC01000015.1"/>
</dbReference>
<reference evidence="5" key="1">
    <citation type="journal article" date="2019" name="Int. J. Syst. Evol. Microbiol.">
        <title>The Global Catalogue of Microorganisms (GCM) 10K type strain sequencing project: providing services to taxonomists for standard genome sequencing and annotation.</title>
        <authorList>
            <consortium name="The Broad Institute Genomics Platform"/>
            <consortium name="The Broad Institute Genome Sequencing Center for Infectious Disease"/>
            <person name="Wu L."/>
            <person name="Ma J."/>
        </authorList>
    </citation>
    <scope>NUCLEOTIDE SEQUENCE [LARGE SCALE GENOMIC DNA]</scope>
    <source>
        <strain evidence="5">NBRC 101365</strain>
    </source>
</reference>
<proteinExistence type="predicted"/>
<protein>
    <submittedName>
        <fullName evidence="4">Inosine-5-monophosphate dehydrogenase</fullName>
    </submittedName>
</protein>
<keyword evidence="1 2" id="KW-0129">CBS domain</keyword>
<dbReference type="InterPro" id="IPR051257">
    <property type="entry name" value="Diverse_CBS-Domain"/>
</dbReference>
<evidence type="ECO:0000259" key="3">
    <source>
        <dbReference type="PROSITE" id="PS51371"/>
    </source>
</evidence>
<dbReference type="PANTHER" id="PTHR43080:SF2">
    <property type="entry name" value="CBS DOMAIN-CONTAINING PROTEIN"/>
    <property type="match status" value="1"/>
</dbReference>
<accession>A0ABQ6CE90</accession>